<dbReference type="Gene3D" id="3.40.50.1000">
    <property type="entry name" value="HAD superfamily/HAD-like"/>
    <property type="match status" value="1"/>
</dbReference>
<evidence type="ECO:0000313" key="6">
    <source>
        <dbReference type="Proteomes" id="UP001595615"/>
    </source>
</evidence>
<keyword evidence="4" id="KW-1133">Transmembrane helix</keyword>
<evidence type="ECO:0000313" key="5">
    <source>
        <dbReference type="EMBL" id="MFC3711780.1"/>
    </source>
</evidence>
<feature type="transmembrane region" description="Helical" evidence="4">
    <location>
        <begin position="31"/>
        <end position="50"/>
    </location>
</feature>
<keyword evidence="1" id="KW-0479">Metal-binding</keyword>
<reference evidence="6" key="1">
    <citation type="journal article" date="2019" name="Int. J. Syst. Evol. Microbiol.">
        <title>The Global Catalogue of Microorganisms (GCM) 10K type strain sequencing project: providing services to taxonomists for standard genome sequencing and annotation.</title>
        <authorList>
            <consortium name="The Broad Institute Genomics Platform"/>
            <consortium name="The Broad Institute Genome Sequencing Center for Infectious Disease"/>
            <person name="Wu L."/>
            <person name="Ma J."/>
        </authorList>
    </citation>
    <scope>NUCLEOTIDE SEQUENCE [LARGE SCALE GENOMIC DNA]</scope>
    <source>
        <strain evidence="6">KCTC 42644</strain>
    </source>
</reference>
<keyword evidence="2 5" id="KW-0378">Hydrolase</keyword>
<keyword evidence="4" id="KW-0812">Transmembrane</keyword>
<organism evidence="5 6">
    <name type="scientific">Sphingoaurantiacus capsulatus</name>
    <dbReference type="NCBI Taxonomy" id="1771310"/>
    <lineage>
        <taxon>Bacteria</taxon>
        <taxon>Pseudomonadati</taxon>
        <taxon>Pseudomonadota</taxon>
        <taxon>Alphaproteobacteria</taxon>
        <taxon>Sphingomonadales</taxon>
        <taxon>Sphingosinicellaceae</taxon>
        <taxon>Sphingoaurantiacus</taxon>
    </lineage>
</organism>
<accession>A0ABV7X6K8</accession>
<dbReference type="PANTHER" id="PTHR43344">
    <property type="entry name" value="PHOSPHOSERINE PHOSPHATASE"/>
    <property type="match status" value="1"/>
</dbReference>
<name>A0ABV7X6K8_9SPHN</name>
<dbReference type="Gene3D" id="1.20.1440.100">
    <property type="entry name" value="SG protein - dephosphorylation function"/>
    <property type="match status" value="1"/>
</dbReference>
<dbReference type="InterPro" id="IPR050582">
    <property type="entry name" value="HAD-like_SerB"/>
</dbReference>
<evidence type="ECO:0000256" key="2">
    <source>
        <dbReference type="ARBA" id="ARBA00022801"/>
    </source>
</evidence>
<sequence>MIELAIYDMDRTITRAGTYTPWLIFWAWHRAPWRLLLLPVAALAGLAYALKLVSRKRLKEINQTLLMGHAVDPARIAPMAEAYAKRVMDGGVYPEALAQVAADKAAGRRVILATASYAFYVEALARRFGISKVIATKSLRDARGRIIARIDTDNCYADGKLQMVKDYLADAGLDRSKVRISFYSDHFSDKPVFDWSDEPIAVNASAPLRAHARKEGWQIVDWH</sequence>
<dbReference type="GO" id="GO:0016787">
    <property type="term" value="F:hydrolase activity"/>
    <property type="evidence" value="ECO:0007669"/>
    <property type="project" value="UniProtKB-KW"/>
</dbReference>
<protein>
    <submittedName>
        <fullName evidence="5">HAD family hydrolase</fullName>
    </submittedName>
</protein>
<keyword evidence="4" id="KW-0472">Membrane</keyword>
<keyword evidence="6" id="KW-1185">Reference proteome</keyword>
<dbReference type="Pfam" id="PF12710">
    <property type="entry name" value="HAD"/>
    <property type="match status" value="1"/>
</dbReference>
<comment type="caution">
    <text evidence="5">The sequence shown here is derived from an EMBL/GenBank/DDBJ whole genome shotgun (WGS) entry which is preliminary data.</text>
</comment>
<evidence type="ECO:0000256" key="4">
    <source>
        <dbReference type="SAM" id="Phobius"/>
    </source>
</evidence>
<evidence type="ECO:0000256" key="3">
    <source>
        <dbReference type="ARBA" id="ARBA00022842"/>
    </source>
</evidence>
<dbReference type="EMBL" id="JBHRXV010000003">
    <property type="protein sequence ID" value="MFC3711780.1"/>
    <property type="molecule type" value="Genomic_DNA"/>
</dbReference>
<evidence type="ECO:0000256" key="1">
    <source>
        <dbReference type="ARBA" id="ARBA00022723"/>
    </source>
</evidence>
<dbReference type="NCBIfam" id="TIGR01488">
    <property type="entry name" value="HAD-SF-IB"/>
    <property type="match status" value="1"/>
</dbReference>
<dbReference type="RefSeq" id="WP_380857364.1">
    <property type="nucleotide sequence ID" value="NZ_JBHRXV010000003.1"/>
</dbReference>
<dbReference type="Proteomes" id="UP001595615">
    <property type="component" value="Unassembled WGS sequence"/>
</dbReference>
<keyword evidence="3" id="KW-0460">Magnesium</keyword>
<gene>
    <name evidence="5" type="ORF">ACFOMD_04310</name>
</gene>
<dbReference type="InterPro" id="IPR036412">
    <property type="entry name" value="HAD-like_sf"/>
</dbReference>
<dbReference type="SUPFAM" id="SSF56784">
    <property type="entry name" value="HAD-like"/>
    <property type="match status" value="1"/>
</dbReference>
<proteinExistence type="predicted"/>
<dbReference type="PANTHER" id="PTHR43344:SF13">
    <property type="entry name" value="PHOSPHATASE RV3661-RELATED"/>
    <property type="match status" value="1"/>
</dbReference>
<dbReference type="InterPro" id="IPR023214">
    <property type="entry name" value="HAD_sf"/>
</dbReference>